<organism evidence="2 3">
    <name type="scientific">Demequina mangrovi</name>
    <dbReference type="NCBI Taxonomy" id="1043493"/>
    <lineage>
        <taxon>Bacteria</taxon>
        <taxon>Bacillati</taxon>
        <taxon>Actinomycetota</taxon>
        <taxon>Actinomycetes</taxon>
        <taxon>Micrococcales</taxon>
        <taxon>Demequinaceae</taxon>
        <taxon>Demequina</taxon>
    </lineage>
</organism>
<dbReference type="OrthoDB" id="3830423at2"/>
<keyword evidence="1" id="KW-0812">Transmembrane</keyword>
<evidence type="ECO:0000313" key="2">
    <source>
        <dbReference type="EMBL" id="SEI89256.1"/>
    </source>
</evidence>
<reference evidence="3" key="1">
    <citation type="submission" date="2016-10" db="EMBL/GenBank/DDBJ databases">
        <authorList>
            <person name="Varghese N."/>
        </authorList>
    </citation>
    <scope>NUCLEOTIDE SEQUENCE [LARGE SCALE GENOMIC DNA]</scope>
    <source>
        <strain evidence="3">DSM 24868</strain>
    </source>
</reference>
<protein>
    <recommendedName>
        <fullName evidence="4">Integral membrane protein</fullName>
    </recommendedName>
</protein>
<feature type="transmembrane region" description="Helical" evidence="1">
    <location>
        <begin position="6"/>
        <end position="24"/>
    </location>
</feature>
<evidence type="ECO:0008006" key="4">
    <source>
        <dbReference type="Google" id="ProtNLM"/>
    </source>
</evidence>
<accession>A0A1H6UCE8</accession>
<gene>
    <name evidence="2" type="ORF">SAMN05421637_0327</name>
</gene>
<dbReference type="Proteomes" id="UP000183315">
    <property type="component" value="Unassembled WGS sequence"/>
</dbReference>
<proteinExistence type="predicted"/>
<evidence type="ECO:0000313" key="3">
    <source>
        <dbReference type="Proteomes" id="UP000183315"/>
    </source>
</evidence>
<dbReference type="EMBL" id="FNZI01000001">
    <property type="protein sequence ID" value="SEI89256.1"/>
    <property type="molecule type" value="Genomic_DNA"/>
</dbReference>
<dbReference type="STRING" id="1043493.SAMN05421637_0327"/>
<feature type="transmembrane region" description="Helical" evidence="1">
    <location>
        <begin position="98"/>
        <end position="116"/>
    </location>
</feature>
<feature type="transmembrane region" description="Helical" evidence="1">
    <location>
        <begin position="36"/>
        <end position="57"/>
    </location>
</feature>
<keyword evidence="1" id="KW-1133">Transmembrane helix</keyword>
<feature type="transmembrane region" description="Helical" evidence="1">
    <location>
        <begin position="69"/>
        <end position="86"/>
    </location>
</feature>
<dbReference type="AlphaFoldDB" id="A0A1H6UCE8"/>
<keyword evidence="3" id="KW-1185">Reference proteome</keyword>
<dbReference type="RefSeq" id="WP_042211947.1">
    <property type="nucleotide sequence ID" value="NZ_BBLU01000001.1"/>
</dbReference>
<sequence length="117" mass="12689">MNALRYALLVLHFVGLAAILGPVLEQLRAETKRLTMVMVWGARAQIVTGLALAGLAFARADETGYEPDHVKIAVKMLIALAIAGIAESSRKRENPVVQFWLVGALTLVNVIVAVAWR</sequence>
<evidence type="ECO:0000256" key="1">
    <source>
        <dbReference type="SAM" id="Phobius"/>
    </source>
</evidence>
<dbReference type="eggNOG" id="ENOG5033AJ3">
    <property type="taxonomic scope" value="Bacteria"/>
</dbReference>
<keyword evidence="1" id="KW-0472">Membrane</keyword>
<name>A0A1H6UCE8_9MICO</name>